<dbReference type="SUPFAM" id="SSF52540">
    <property type="entry name" value="P-loop containing nucleoside triphosphate hydrolases"/>
    <property type="match status" value="1"/>
</dbReference>
<protein>
    <submittedName>
        <fullName evidence="2">Uncharacterized protein</fullName>
    </submittedName>
</protein>
<keyword evidence="3" id="KW-1185">Reference proteome</keyword>
<feature type="region of interest" description="Disordered" evidence="1">
    <location>
        <begin position="73"/>
        <end position="100"/>
    </location>
</feature>
<evidence type="ECO:0000313" key="3">
    <source>
        <dbReference type="Proteomes" id="UP000596742"/>
    </source>
</evidence>
<dbReference type="Gene3D" id="3.40.50.300">
    <property type="entry name" value="P-loop containing nucleotide triphosphate hydrolases"/>
    <property type="match status" value="1"/>
</dbReference>
<comment type="caution">
    <text evidence="2">The sequence shown here is derived from an EMBL/GenBank/DDBJ whole genome shotgun (WGS) entry which is preliminary data.</text>
</comment>
<sequence length="100" mass="11287">MGQFWSAVRNCNSDADGTNNMHLEKKRKLIDDMKRSVNSSKKILNIAVLGLAGCGKSSFINTAITSMRTDKWNQHAKAGRNSQNTSSITHHYSRLDTRRY</sequence>
<proteinExistence type="predicted"/>
<evidence type="ECO:0000256" key="1">
    <source>
        <dbReference type="SAM" id="MobiDB-lite"/>
    </source>
</evidence>
<dbReference type="InterPro" id="IPR027417">
    <property type="entry name" value="P-loop_NTPase"/>
</dbReference>
<dbReference type="Proteomes" id="UP000596742">
    <property type="component" value="Unassembled WGS sequence"/>
</dbReference>
<reference evidence="2" key="1">
    <citation type="submission" date="2018-11" db="EMBL/GenBank/DDBJ databases">
        <authorList>
            <person name="Alioto T."/>
            <person name="Alioto T."/>
        </authorList>
    </citation>
    <scope>NUCLEOTIDE SEQUENCE</scope>
</reference>
<evidence type="ECO:0000313" key="2">
    <source>
        <dbReference type="EMBL" id="VDI60804.1"/>
    </source>
</evidence>
<feature type="compositionally biased region" description="Polar residues" evidence="1">
    <location>
        <begin position="80"/>
        <end position="90"/>
    </location>
</feature>
<dbReference type="OrthoDB" id="6149413at2759"/>
<accession>A0A8B6G9K5</accession>
<dbReference type="EMBL" id="UYJE01008070">
    <property type="protein sequence ID" value="VDI60804.1"/>
    <property type="molecule type" value="Genomic_DNA"/>
</dbReference>
<dbReference type="AlphaFoldDB" id="A0A8B6G9K5"/>
<gene>
    <name evidence="2" type="ORF">MGAL_10B034847</name>
</gene>
<name>A0A8B6G9K5_MYTGA</name>
<organism evidence="2 3">
    <name type="scientific">Mytilus galloprovincialis</name>
    <name type="common">Mediterranean mussel</name>
    <dbReference type="NCBI Taxonomy" id="29158"/>
    <lineage>
        <taxon>Eukaryota</taxon>
        <taxon>Metazoa</taxon>
        <taxon>Spiralia</taxon>
        <taxon>Lophotrochozoa</taxon>
        <taxon>Mollusca</taxon>
        <taxon>Bivalvia</taxon>
        <taxon>Autobranchia</taxon>
        <taxon>Pteriomorphia</taxon>
        <taxon>Mytilida</taxon>
        <taxon>Mytiloidea</taxon>
        <taxon>Mytilidae</taxon>
        <taxon>Mytilinae</taxon>
        <taxon>Mytilus</taxon>
    </lineage>
</organism>